<feature type="chain" id="PRO_5022047680" evidence="1">
    <location>
        <begin position="18"/>
        <end position="312"/>
    </location>
</feature>
<feature type="signal peptide" evidence="1">
    <location>
        <begin position="1"/>
        <end position="17"/>
    </location>
</feature>
<dbReference type="InterPro" id="IPR015797">
    <property type="entry name" value="NUDIX_hydrolase-like_dom_sf"/>
</dbReference>
<comment type="caution">
    <text evidence="2">The sequence shown here is derived from an EMBL/GenBank/DDBJ whole genome shotgun (WGS) entry which is preliminary data.</text>
</comment>
<keyword evidence="1" id="KW-0732">Signal</keyword>
<dbReference type="Gene3D" id="3.10.450.50">
    <property type="match status" value="1"/>
</dbReference>
<accession>A0A554VKY3</accession>
<protein>
    <submittedName>
        <fullName evidence="2">Nuclear transport factor 2 family protein</fullName>
    </submittedName>
</protein>
<evidence type="ECO:0000313" key="3">
    <source>
        <dbReference type="Proteomes" id="UP000318833"/>
    </source>
</evidence>
<dbReference type="InterPro" id="IPR032710">
    <property type="entry name" value="NTF2-like_dom_sf"/>
</dbReference>
<evidence type="ECO:0000313" key="2">
    <source>
        <dbReference type="EMBL" id="TSE08737.1"/>
    </source>
</evidence>
<dbReference type="SUPFAM" id="SSF54427">
    <property type="entry name" value="NTF2-like"/>
    <property type="match status" value="1"/>
</dbReference>
<reference evidence="2 3" key="1">
    <citation type="submission" date="2019-07" db="EMBL/GenBank/DDBJ databases">
        <title>The draft genome sequence of Aquimarina algiphila M91.</title>
        <authorList>
            <person name="Meng X."/>
        </authorList>
    </citation>
    <scope>NUCLEOTIDE SEQUENCE [LARGE SCALE GENOMIC DNA]</scope>
    <source>
        <strain evidence="2 3">M91</strain>
    </source>
</reference>
<dbReference type="SUPFAM" id="SSF55811">
    <property type="entry name" value="Nudix"/>
    <property type="match status" value="1"/>
</dbReference>
<evidence type="ECO:0000256" key="1">
    <source>
        <dbReference type="SAM" id="SignalP"/>
    </source>
</evidence>
<dbReference type="InterPro" id="IPR039437">
    <property type="entry name" value="FrzH/put_lumazine-bd"/>
</dbReference>
<proteinExistence type="predicted"/>
<gene>
    <name evidence="2" type="ORF">FOF46_11365</name>
</gene>
<keyword evidence="3" id="KW-1185">Reference proteome</keyword>
<dbReference type="Proteomes" id="UP000318833">
    <property type="component" value="Unassembled WGS sequence"/>
</dbReference>
<dbReference type="Pfam" id="PF12893">
    <property type="entry name" value="Lumazine_bd_2"/>
    <property type="match status" value="1"/>
</dbReference>
<dbReference type="EMBL" id="VLNR01000020">
    <property type="protein sequence ID" value="TSE08737.1"/>
    <property type="molecule type" value="Genomic_DNA"/>
</dbReference>
<organism evidence="2 3">
    <name type="scientific">Aquimarina algiphila</name>
    <dbReference type="NCBI Taxonomy" id="2047982"/>
    <lineage>
        <taxon>Bacteria</taxon>
        <taxon>Pseudomonadati</taxon>
        <taxon>Bacteroidota</taxon>
        <taxon>Flavobacteriia</taxon>
        <taxon>Flavobacteriales</taxon>
        <taxon>Flavobacteriaceae</taxon>
        <taxon>Aquimarina</taxon>
    </lineage>
</organism>
<dbReference type="OrthoDB" id="9792284at2"/>
<dbReference type="AlphaFoldDB" id="A0A554VKY3"/>
<dbReference type="RefSeq" id="WP_143916536.1">
    <property type="nucleotide sequence ID" value="NZ_CANMIK010000023.1"/>
</dbReference>
<name>A0A554VKY3_9FLAO</name>
<sequence length="312" mass="35996">MKKIAFILLLIVQVSLAQEKNKIDNYTVQRLLIFNENNEVLLQNNEYGWSTPGIRNNTRQSIKESLDSLASKFGLKISEHQLKGLFTYKYEFKNEVSYRSHYSAKMNGGILKTPSDMKQAEWFSISEAIEKISNPKTGVSVRSFSEMTTQIFKFPEMLWGGSYLLYQDANGVVRDRKVLEPIYPLGKTSFEINEEDQIRTTINAYLEGTSYNKTESIKEAFYAEANLFLTHKDKKLWIVPIQEYASWFEKKEEGKFNGRIGKILSIDQENDIAMAKAEIKAEGKDIRYVDIFLLKKIEGEWKIISKAATKTN</sequence>